<proteinExistence type="inferred from homology"/>
<keyword evidence="6 8" id="KW-1133">Transmembrane helix</keyword>
<evidence type="ECO:0000256" key="6">
    <source>
        <dbReference type="ARBA" id="ARBA00022989"/>
    </source>
</evidence>
<keyword evidence="7 8" id="KW-0472">Membrane</keyword>
<dbReference type="PANTHER" id="PTHR30472">
    <property type="entry name" value="FERRIC ENTEROBACTIN TRANSPORT SYSTEM PERMEASE PROTEIN"/>
    <property type="match status" value="1"/>
</dbReference>
<dbReference type="Gene3D" id="1.10.3470.10">
    <property type="entry name" value="ABC transporter involved in vitamin B12 uptake, BtuC"/>
    <property type="match status" value="1"/>
</dbReference>
<feature type="transmembrane region" description="Helical" evidence="8">
    <location>
        <begin position="185"/>
        <end position="205"/>
    </location>
</feature>
<comment type="similarity">
    <text evidence="2">Belongs to the binding-protein-dependent transport system permease family. FecCD subfamily.</text>
</comment>
<feature type="transmembrane region" description="Helical" evidence="8">
    <location>
        <begin position="48"/>
        <end position="69"/>
    </location>
</feature>
<dbReference type="GO" id="GO:0005886">
    <property type="term" value="C:plasma membrane"/>
    <property type="evidence" value="ECO:0007669"/>
    <property type="project" value="UniProtKB-SubCell"/>
</dbReference>
<dbReference type="CDD" id="cd06550">
    <property type="entry name" value="TM_ABC_iron-siderophores_like"/>
    <property type="match status" value="1"/>
</dbReference>
<dbReference type="AlphaFoldDB" id="A0A9X4ATY2"/>
<feature type="transmembrane region" description="Helical" evidence="8">
    <location>
        <begin position="81"/>
        <end position="101"/>
    </location>
</feature>
<feature type="transmembrane region" description="Helical" evidence="8">
    <location>
        <begin position="235"/>
        <end position="262"/>
    </location>
</feature>
<dbReference type="RefSeq" id="WP_272422526.1">
    <property type="nucleotide sequence ID" value="NZ_JAGTJJ010000009.1"/>
</dbReference>
<comment type="subcellular location">
    <subcellularLocation>
        <location evidence="1">Cell membrane</location>
        <topology evidence="1">Multi-pass membrane protein</topology>
    </subcellularLocation>
</comment>
<dbReference type="InterPro" id="IPR037294">
    <property type="entry name" value="ABC_BtuC-like"/>
</dbReference>
<gene>
    <name evidence="9" type="ORF">KEG57_19230</name>
</gene>
<dbReference type="InterPro" id="IPR000522">
    <property type="entry name" value="ABC_transptr_permease_BtuC"/>
</dbReference>
<protein>
    <submittedName>
        <fullName evidence="9">Iron ABC transporter permease</fullName>
    </submittedName>
</protein>
<evidence type="ECO:0000313" key="9">
    <source>
        <dbReference type="EMBL" id="MDC3982657.1"/>
    </source>
</evidence>
<dbReference type="SUPFAM" id="SSF81345">
    <property type="entry name" value="ABC transporter involved in vitamin B12 uptake, BtuC"/>
    <property type="match status" value="1"/>
</dbReference>
<keyword evidence="5 8" id="KW-0812">Transmembrane</keyword>
<dbReference type="EMBL" id="JAGTJJ010000009">
    <property type="protein sequence ID" value="MDC3982657.1"/>
    <property type="molecule type" value="Genomic_DNA"/>
</dbReference>
<keyword evidence="4" id="KW-1003">Cell membrane</keyword>
<keyword evidence="10" id="KW-1185">Reference proteome</keyword>
<evidence type="ECO:0000256" key="7">
    <source>
        <dbReference type="ARBA" id="ARBA00023136"/>
    </source>
</evidence>
<keyword evidence="3" id="KW-0813">Transport</keyword>
<organism evidence="9 10">
    <name type="scientific">Polyangium jinanense</name>
    <dbReference type="NCBI Taxonomy" id="2829994"/>
    <lineage>
        <taxon>Bacteria</taxon>
        <taxon>Pseudomonadati</taxon>
        <taxon>Myxococcota</taxon>
        <taxon>Polyangia</taxon>
        <taxon>Polyangiales</taxon>
        <taxon>Polyangiaceae</taxon>
        <taxon>Polyangium</taxon>
    </lineage>
</organism>
<name>A0A9X4ATY2_9BACT</name>
<evidence type="ECO:0000256" key="3">
    <source>
        <dbReference type="ARBA" id="ARBA00022448"/>
    </source>
</evidence>
<comment type="caution">
    <text evidence="9">The sequence shown here is derived from an EMBL/GenBank/DDBJ whole genome shotgun (WGS) entry which is preliminary data.</text>
</comment>
<dbReference type="PANTHER" id="PTHR30472:SF25">
    <property type="entry name" value="ABC TRANSPORTER PERMEASE PROTEIN MJ0876-RELATED"/>
    <property type="match status" value="1"/>
</dbReference>
<evidence type="ECO:0000256" key="5">
    <source>
        <dbReference type="ARBA" id="ARBA00022692"/>
    </source>
</evidence>
<feature type="transmembrane region" description="Helical" evidence="8">
    <location>
        <begin position="143"/>
        <end position="165"/>
    </location>
</feature>
<reference evidence="9 10" key="1">
    <citation type="submission" date="2021-04" db="EMBL/GenBank/DDBJ databases">
        <title>Genome analysis of Polyangium sp.</title>
        <authorList>
            <person name="Li Y."/>
            <person name="Wang J."/>
        </authorList>
    </citation>
    <scope>NUCLEOTIDE SEQUENCE [LARGE SCALE GENOMIC DNA]</scope>
    <source>
        <strain evidence="9 10">SDU14</strain>
    </source>
</reference>
<dbReference type="GO" id="GO:0022857">
    <property type="term" value="F:transmembrane transporter activity"/>
    <property type="evidence" value="ECO:0007669"/>
    <property type="project" value="InterPro"/>
</dbReference>
<dbReference type="Pfam" id="PF01032">
    <property type="entry name" value="FecCD"/>
    <property type="match status" value="1"/>
</dbReference>
<evidence type="ECO:0000256" key="1">
    <source>
        <dbReference type="ARBA" id="ARBA00004651"/>
    </source>
</evidence>
<accession>A0A9X4ATY2</accession>
<evidence type="ECO:0000313" key="10">
    <source>
        <dbReference type="Proteomes" id="UP001151081"/>
    </source>
</evidence>
<dbReference type="Proteomes" id="UP001151081">
    <property type="component" value="Unassembled WGS sequence"/>
</dbReference>
<evidence type="ECO:0000256" key="4">
    <source>
        <dbReference type="ARBA" id="ARBA00022475"/>
    </source>
</evidence>
<feature type="transmembrane region" description="Helical" evidence="8">
    <location>
        <begin position="305"/>
        <end position="322"/>
    </location>
</feature>
<feature type="transmembrane region" description="Helical" evidence="8">
    <location>
        <begin position="107"/>
        <end position="131"/>
    </location>
</feature>
<evidence type="ECO:0000256" key="2">
    <source>
        <dbReference type="ARBA" id="ARBA00007935"/>
    </source>
</evidence>
<sequence>MIRRPILPAAALLVLVTALALAFGTEPISLSNALAEPGLARTILLDVRMPRVALAAMAGAGLGVVGAAFQALLRNPLAEPYVLGVSGGAALGATTAIALGLGATTLLGAALIPAASLLGGLVATSLVYAVARGMRGGASGTAILLAGVMVNSMAAALITFLKALVPPSRAQQLLRWLVGFVDLPHVSSLLAALVYVGVGCFVLLLDAGRLNVLVLGDETAGTLGVDVRALERRTFIASSCVVGAIVSLTGLIGFVGLVVPHAVRRLIGPDQRRVLPVSLLSGATMLIGCDLVARLSFRSLGTEPPVGAVTALIGGPAFLVLLRRSGG</sequence>
<evidence type="ECO:0000256" key="8">
    <source>
        <dbReference type="SAM" id="Phobius"/>
    </source>
</evidence>